<feature type="region of interest" description="Disordered" evidence="1">
    <location>
        <begin position="214"/>
        <end position="398"/>
    </location>
</feature>
<dbReference type="Gene3D" id="3.10.100.10">
    <property type="entry name" value="Mannose-Binding Protein A, subunit A"/>
    <property type="match status" value="2"/>
</dbReference>
<proteinExistence type="predicted"/>
<sequence length="398" mass="46314">MEVRRPDLEFLLLLLVFPAASWKYVPVSRPLNWNDARLHCTTTYTDLAPVSNGHDRDFLMNFTGIYWIGLMRNTKTEEYGNANHPFFCYKVHAIRERKTWYEALDYCRQNTQKLASVASETEMMLIQKELRKELSSHNVWIGLQFLAGEWVWVDGQTFSYESWGPDPKKTCPILDQDCGAIQVKGIIEKVGTDYFRIVDGVEGKKIARIIRLQVNDKTKSKHPPDHDKTESKHPPDHDKTESKHPPDQDKTKSKHPPDQDKTKSKHPPDHDKTESKHPPDQDKTESKHPPDQDKTKSKHPPDHDKTESKHPPDQDKTKSKHPPDQDKTLSKHPPDHDKTESKRSPDRDKTEMDKTKSKRPRDQDKTMFKHPRDQNNRVQMSLGPRSNQDQSQVRKVKI</sequence>
<evidence type="ECO:0000256" key="1">
    <source>
        <dbReference type="SAM" id="MobiDB-lite"/>
    </source>
</evidence>
<name>A0AAW0N6S3_9GOBI</name>
<dbReference type="Proteomes" id="UP001460270">
    <property type="component" value="Unassembled WGS sequence"/>
</dbReference>
<evidence type="ECO:0000313" key="5">
    <source>
        <dbReference type="Proteomes" id="UP001460270"/>
    </source>
</evidence>
<dbReference type="Pfam" id="PF00059">
    <property type="entry name" value="Lectin_C"/>
    <property type="match status" value="1"/>
</dbReference>
<dbReference type="InterPro" id="IPR001304">
    <property type="entry name" value="C-type_lectin-like"/>
</dbReference>
<feature type="chain" id="PRO_5043575602" description="C-type lectin domain-containing protein" evidence="2">
    <location>
        <begin position="23"/>
        <end position="398"/>
    </location>
</feature>
<evidence type="ECO:0000313" key="4">
    <source>
        <dbReference type="EMBL" id="KAK7893206.1"/>
    </source>
</evidence>
<keyword evidence="5" id="KW-1185">Reference proteome</keyword>
<feature type="compositionally biased region" description="Polar residues" evidence="1">
    <location>
        <begin position="376"/>
        <end position="398"/>
    </location>
</feature>
<keyword evidence="2" id="KW-0732">Signal</keyword>
<feature type="compositionally biased region" description="Basic and acidic residues" evidence="1">
    <location>
        <begin position="214"/>
        <end position="375"/>
    </location>
</feature>
<gene>
    <name evidence="4" type="ORF">WMY93_022358</name>
</gene>
<feature type="domain" description="C-type lectin" evidence="3">
    <location>
        <begin position="84"/>
        <end position="185"/>
    </location>
</feature>
<evidence type="ECO:0000259" key="3">
    <source>
        <dbReference type="PROSITE" id="PS50041"/>
    </source>
</evidence>
<feature type="signal peptide" evidence="2">
    <location>
        <begin position="1"/>
        <end position="22"/>
    </location>
</feature>
<evidence type="ECO:0000256" key="2">
    <source>
        <dbReference type="SAM" id="SignalP"/>
    </source>
</evidence>
<dbReference type="PROSITE" id="PS50041">
    <property type="entry name" value="C_TYPE_LECTIN_2"/>
    <property type="match status" value="1"/>
</dbReference>
<protein>
    <recommendedName>
        <fullName evidence="3">C-type lectin domain-containing protein</fullName>
    </recommendedName>
</protein>
<reference evidence="5" key="1">
    <citation type="submission" date="2024-04" db="EMBL/GenBank/DDBJ databases">
        <title>Salinicola lusitanus LLJ914,a marine bacterium isolated from the Okinawa Trough.</title>
        <authorList>
            <person name="Li J."/>
        </authorList>
    </citation>
    <scope>NUCLEOTIDE SEQUENCE [LARGE SCALE GENOMIC DNA]</scope>
</reference>
<dbReference type="EMBL" id="JBBPFD010000016">
    <property type="protein sequence ID" value="KAK7893206.1"/>
    <property type="molecule type" value="Genomic_DNA"/>
</dbReference>
<dbReference type="CDD" id="cd00037">
    <property type="entry name" value="CLECT"/>
    <property type="match status" value="1"/>
</dbReference>
<dbReference type="SMART" id="SM00034">
    <property type="entry name" value="CLECT"/>
    <property type="match status" value="1"/>
</dbReference>
<comment type="caution">
    <text evidence="4">The sequence shown here is derived from an EMBL/GenBank/DDBJ whole genome shotgun (WGS) entry which is preliminary data.</text>
</comment>
<dbReference type="InterPro" id="IPR016186">
    <property type="entry name" value="C-type_lectin-like/link_sf"/>
</dbReference>
<dbReference type="PANTHER" id="PTHR45784:SF8">
    <property type="entry name" value="C-TYPE MANNOSE RECEPTOR 2-RELATED"/>
    <property type="match status" value="1"/>
</dbReference>
<organism evidence="4 5">
    <name type="scientific">Mugilogobius chulae</name>
    <name type="common">yellowstripe goby</name>
    <dbReference type="NCBI Taxonomy" id="88201"/>
    <lineage>
        <taxon>Eukaryota</taxon>
        <taxon>Metazoa</taxon>
        <taxon>Chordata</taxon>
        <taxon>Craniata</taxon>
        <taxon>Vertebrata</taxon>
        <taxon>Euteleostomi</taxon>
        <taxon>Actinopterygii</taxon>
        <taxon>Neopterygii</taxon>
        <taxon>Teleostei</taxon>
        <taxon>Neoteleostei</taxon>
        <taxon>Acanthomorphata</taxon>
        <taxon>Gobiaria</taxon>
        <taxon>Gobiiformes</taxon>
        <taxon>Gobioidei</taxon>
        <taxon>Gobiidae</taxon>
        <taxon>Gobionellinae</taxon>
        <taxon>Mugilogobius</taxon>
    </lineage>
</organism>
<dbReference type="PANTHER" id="PTHR45784">
    <property type="entry name" value="C-TYPE LECTIN DOMAIN FAMILY 20 MEMBER A-RELATED"/>
    <property type="match status" value="1"/>
</dbReference>
<dbReference type="SUPFAM" id="SSF56436">
    <property type="entry name" value="C-type lectin-like"/>
    <property type="match status" value="2"/>
</dbReference>
<dbReference type="InterPro" id="IPR016187">
    <property type="entry name" value="CTDL_fold"/>
</dbReference>
<accession>A0AAW0N6S3</accession>
<dbReference type="AlphaFoldDB" id="A0AAW0N6S3"/>